<dbReference type="Proteomes" id="UP001365846">
    <property type="component" value="Unassembled WGS sequence"/>
</dbReference>
<comment type="caution">
    <text evidence="1">The sequence shown here is derived from an EMBL/GenBank/DDBJ whole genome shotgun (WGS) entry which is preliminary data.</text>
</comment>
<protein>
    <submittedName>
        <fullName evidence="1">DUF2958 domain-containing protein</fullName>
    </submittedName>
</protein>
<keyword evidence="2" id="KW-1185">Reference proteome</keyword>
<evidence type="ECO:0000313" key="2">
    <source>
        <dbReference type="Proteomes" id="UP001365846"/>
    </source>
</evidence>
<evidence type="ECO:0000313" key="1">
    <source>
        <dbReference type="EMBL" id="MEJ8816119.1"/>
    </source>
</evidence>
<sequence>MATPYSHSIAFLGSSAFSFLTDEQFDLLRANGLLARLHEERGELFDPHPVVKLYVPGSRAAWLLSSVDPRTPAIAFGLADLGFPEMGYISLDELEALRVGGEPSVRQDRGFHPAKPLSEYARDARRMGHIVT</sequence>
<proteinExistence type="predicted"/>
<dbReference type="Pfam" id="PF11171">
    <property type="entry name" value="DUF2958"/>
    <property type="match status" value="1"/>
</dbReference>
<gene>
    <name evidence="1" type="ORF">WKW77_34065</name>
</gene>
<dbReference type="EMBL" id="JBBKZU010000031">
    <property type="protein sequence ID" value="MEJ8816119.1"/>
    <property type="molecule type" value="Genomic_DNA"/>
</dbReference>
<dbReference type="RefSeq" id="WP_340361313.1">
    <property type="nucleotide sequence ID" value="NZ_JBBKZU010000031.1"/>
</dbReference>
<dbReference type="InterPro" id="IPR021341">
    <property type="entry name" value="DUF2958"/>
</dbReference>
<accession>A0ABU8VR33</accession>
<name>A0ABU8VR33_9BURK</name>
<reference evidence="1 2" key="1">
    <citation type="submission" date="2024-03" db="EMBL/GenBank/DDBJ databases">
        <title>Novel species of the genus Variovorax.</title>
        <authorList>
            <person name="Liu Q."/>
            <person name="Xin Y.-H."/>
        </authorList>
    </citation>
    <scope>NUCLEOTIDE SEQUENCE [LARGE SCALE GENOMIC DNA]</scope>
    <source>
        <strain evidence="1 2">KACC 18899</strain>
    </source>
</reference>
<organism evidence="1 2">
    <name type="scientific">Variovorax ureilyticus</name>
    <dbReference type="NCBI Taxonomy" id="1836198"/>
    <lineage>
        <taxon>Bacteria</taxon>
        <taxon>Pseudomonadati</taxon>
        <taxon>Pseudomonadota</taxon>
        <taxon>Betaproteobacteria</taxon>
        <taxon>Burkholderiales</taxon>
        <taxon>Comamonadaceae</taxon>
        <taxon>Variovorax</taxon>
    </lineage>
</organism>